<organism evidence="1 2">
    <name type="scientific">Wickerhamomyces pijperi</name>
    <name type="common">Yeast</name>
    <name type="synonym">Pichia pijperi</name>
    <dbReference type="NCBI Taxonomy" id="599730"/>
    <lineage>
        <taxon>Eukaryota</taxon>
        <taxon>Fungi</taxon>
        <taxon>Dikarya</taxon>
        <taxon>Ascomycota</taxon>
        <taxon>Saccharomycotina</taxon>
        <taxon>Saccharomycetes</taxon>
        <taxon>Phaffomycetales</taxon>
        <taxon>Wickerhamomycetaceae</taxon>
        <taxon>Wickerhamomyces</taxon>
    </lineage>
</organism>
<protein>
    <submittedName>
        <fullName evidence="1">Uncharacterized protein</fullName>
    </submittedName>
</protein>
<name>A0A9P8TNI5_WICPI</name>
<reference evidence="1" key="1">
    <citation type="journal article" date="2021" name="Open Biol.">
        <title>Shared evolutionary footprints suggest mitochondrial oxidative damage underlies multiple complex I losses in fungi.</title>
        <authorList>
            <person name="Schikora-Tamarit M.A."/>
            <person name="Marcet-Houben M."/>
            <person name="Nosek J."/>
            <person name="Gabaldon T."/>
        </authorList>
    </citation>
    <scope>NUCLEOTIDE SEQUENCE</scope>
    <source>
        <strain evidence="1">CBS2887</strain>
    </source>
</reference>
<evidence type="ECO:0000313" key="2">
    <source>
        <dbReference type="Proteomes" id="UP000774326"/>
    </source>
</evidence>
<dbReference type="EMBL" id="JAEUBG010002298">
    <property type="protein sequence ID" value="KAH3684846.1"/>
    <property type="molecule type" value="Genomic_DNA"/>
</dbReference>
<evidence type="ECO:0000313" key="1">
    <source>
        <dbReference type="EMBL" id="KAH3684846.1"/>
    </source>
</evidence>
<keyword evidence="2" id="KW-1185">Reference proteome</keyword>
<accession>A0A9P8TNI5</accession>
<sequence>MYLTTNPAPNILIKQEIVERVPRWCIETDVEARRLDIVVDGGFTSDNLINRQREVQSDRLTSQSEEDVLIEVNGVVDNIVVVEIQVESIAVDGPVEVVYEWAEAFVGSWFPRGKISEHVR</sequence>
<dbReference type="Proteomes" id="UP000774326">
    <property type="component" value="Unassembled WGS sequence"/>
</dbReference>
<comment type="caution">
    <text evidence="1">The sequence shown here is derived from an EMBL/GenBank/DDBJ whole genome shotgun (WGS) entry which is preliminary data.</text>
</comment>
<dbReference type="AlphaFoldDB" id="A0A9P8TNI5"/>
<proteinExistence type="predicted"/>
<reference evidence="1" key="2">
    <citation type="submission" date="2021-01" db="EMBL/GenBank/DDBJ databases">
        <authorList>
            <person name="Schikora-Tamarit M.A."/>
        </authorList>
    </citation>
    <scope>NUCLEOTIDE SEQUENCE</scope>
    <source>
        <strain evidence="1">CBS2887</strain>
    </source>
</reference>
<gene>
    <name evidence="1" type="ORF">WICPIJ_004199</name>
</gene>